<reference evidence="2 3" key="1">
    <citation type="submission" date="2014-02" db="EMBL/GenBank/DDBJ databases">
        <title>Transposable element dynamics among asymbiotic and ectomycorrhizal Amanita fungi.</title>
        <authorList>
            <consortium name="DOE Joint Genome Institute"/>
            <person name="Hess J."/>
            <person name="Skrede I."/>
            <person name="Wolfe B."/>
            <person name="LaButti K."/>
            <person name="Ohm R.A."/>
            <person name="Grigoriev I.V."/>
            <person name="Pringle A."/>
        </authorList>
    </citation>
    <scope>NUCLEOTIDE SEQUENCE [LARGE SCALE GENOMIC DNA]</scope>
    <source>
        <strain evidence="2 3">SKay4041</strain>
    </source>
</reference>
<evidence type="ECO:0000313" key="3">
    <source>
        <dbReference type="Proteomes" id="UP000242287"/>
    </source>
</evidence>
<accession>A0A2A9NKM7</accession>
<keyword evidence="3" id="KW-1185">Reference proteome</keyword>
<feature type="compositionally biased region" description="Basic and acidic residues" evidence="1">
    <location>
        <begin position="47"/>
        <end position="56"/>
    </location>
</feature>
<evidence type="ECO:0000256" key="1">
    <source>
        <dbReference type="SAM" id="MobiDB-lite"/>
    </source>
</evidence>
<dbReference type="AlphaFoldDB" id="A0A2A9NKM7"/>
<name>A0A2A9NKM7_9AGAR</name>
<evidence type="ECO:0000313" key="2">
    <source>
        <dbReference type="EMBL" id="PFH48871.1"/>
    </source>
</evidence>
<sequence length="117" mass="12192">MKGVTKEALGKVTGSTTMKEHGMEERAGGQTQRAATRGQATQARQDFAPEHTERSAARGAATQADAPGSAGAGIVGNEPNVYPATDDGPHQRRYGGLGQRSSGQWQGGESMDQARPL</sequence>
<feature type="compositionally biased region" description="Low complexity" evidence="1">
    <location>
        <begin position="28"/>
        <end position="45"/>
    </location>
</feature>
<evidence type="ECO:0008006" key="4">
    <source>
        <dbReference type="Google" id="ProtNLM"/>
    </source>
</evidence>
<organism evidence="2 3">
    <name type="scientific">Amanita thiersii Skay4041</name>
    <dbReference type="NCBI Taxonomy" id="703135"/>
    <lineage>
        <taxon>Eukaryota</taxon>
        <taxon>Fungi</taxon>
        <taxon>Dikarya</taxon>
        <taxon>Basidiomycota</taxon>
        <taxon>Agaricomycotina</taxon>
        <taxon>Agaricomycetes</taxon>
        <taxon>Agaricomycetidae</taxon>
        <taxon>Agaricales</taxon>
        <taxon>Pluteineae</taxon>
        <taxon>Amanitaceae</taxon>
        <taxon>Amanita</taxon>
    </lineage>
</organism>
<dbReference type="Proteomes" id="UP000242287">
    <property type="component" value="Unassembled WGS sequence"/>
</dbReference>
<feature type="region of interest" description="Disordered" evidence="1">
    <location>
        <begin position="1"/>
        <end position="117"/>
    </location>
</feature>
<proteinExistence type="predicted"/>
<protein>
    <recommendedName>
        <fullName evidence="4">CsbD-like domain-containing protein</fullName>
    </recommendedName>
</protein>
<feature type="compositionally biased region" description="Basic and acidic residues" evidence="1">
    <location>
        <begin position="18"/>
        <end position="27"/>
    </location>
</feature>
<dbReference type="EMBL" id="KZ302047">
    <property type="protein sequence ID" value="PFH48871.1"/>
    <property type="molecule type" value="Genomic_DNA"/>
</dbReference>
<gene>
    <name evidence="2" type="ORF">AMATHDRAFT_64383</name>
</gene>